<dbReference type="SUPFAM" id="SSF55961">
    <property type="entry name" value="Bet v1-like"/>
    <property type="match status" value="1"/>
</dbReference>
<reference evidence="1" key="1">
    <citation type="submission" date="2021-04" db="EMBL/GenBank/DDBJ databases">
        <title>Biosynthetic gene clusters of Dactylosporangioum roseum.</title>
        <authorList>
            <person name="Hartkoorn R.C."/>
            <person name="Beaudoing E."/>
            <person name="Hot D."/>
            <person name="Moureu S."/>
        </authorList>
    </citation>
    <scope>NUCLEOTIDE SEQUENCE</scope>
    <source>
        <strain evidence="1">NRRL B-16295</strain>
    </source>
</reference>
<dbReference type="EMBL" id="CP073721">
    <property type="protein sequence ID" value="UWZ36175.1"/>
    <property type="molecule type" value="Genomic_DNA"/>
</dbReference>
<keyword evidence="2" id="KW-1185">Reference proteome</keyword>
<dbReference type="InterPro" id="IPR021295">
    <property type="entry name" value="DUF2867"/>
</dbReference>
<proteinExistence type="predicted"/>
<gene>
    <name evidence="1" type="ORF">Drose_34825</name>
</gene>
<protein>
    <submittedName>
        <fullName evidence="1">DUF2867 domain-containing protein</fullName>
    </submittedName>
</protein>
<accession>A0ABY5Z2E3</accession>
<evidence type="ECO:0000313" key="1">
    <source>
        <dbReference type="EMBL" id="UWZ36175.1"/>
    </source>
</evidence>
<dbReference type="Proteomes" id="UP001058271">
    <property type="component" value="Chromosome"/>
</dbReference>
<dbReference type="Pfam" id="PF11066">
    <property type="entry name" value="DUF2867"/>
    <property type="match status" value="1"/>
</dbReference>
<dbReference type="RefSeq" id="WP_260725499.1">
    <property type="nucleotide sequence ID" value="NZ_BAAABS010000031.1"/>
</dbReference>
<sequence length="313" mass="35278">MRNVQRRTIDAPAEVVGALIDRLASPDDRVWPAHAWPPLRLDRPLRVGAVGGHGPIRYSVEEYEPGRRVRFRFDPAIGLEGHHELRVEAAGRRAVLVHELTGRATGAMTLRWPLAIRWIHEALMHDAFDNAERAATGAVDRPARWSPWVRLLRRLRVPAPRRVPLPADARLARGALDRVDLMDAWQGGRPSGASADPAAWRERMFTRPPRWVAGLMALRNRIPGLERLERRTVFAPLATVDDEILFGADTRHFDVRISLYLGPATVVCSTLARPRTRRGRMYLAVVRRVHPLVVRSMLARTVRAAPRPEPSLG</sequence>
<evidence type="ECO:0000313" key="2">
    <source>
        <dbReference type="Proteomes" id="UP001058271"/>
    </source>
</evidence>
<organism evidence="1 2">
    <name type="scientific">Dactylosporangium roseum</name>
    <dbReference type="NCBI Taxonomy" id="47989"/>
    <lineage>
        <taxon>Bacteria</taxon>
        <taxon>Bacillati</taxon>
        <taxon>Actinomycetota</taxon>
        <taxon>Actinomycetes</taxon>
        <taxon>Micromonosporales</taxon>
        <taxon>Micromonosporaceae</taxon>
        <taxon>Dactylosporangium</taxon>
    </lineage>
</organism>
<name>A0ABY5Z2E3_9ACTN</name>